<dbReference type="PANTHER" id="PTHR30006">
    <property type="entry name" value="THIAMINE-BINDING PERIPLASMIC PROTEIN-RELATED"/>
    <property type="match status" value="1"/>
</dbReference>
<dbReference type="PANTHER" id="PTHR30006:SF24">
    <property type="entry name" value="SLL0237 PROTEIN"/>
    <property type="match status" value="1"/>
</dbReference>
<sequence>MDKPILPLLGLIGLLAASCGSGEDLVVRISLDQPFSEGLVKEFEKETGLKVRAQYDIEASKTVGHVRAIIEEAKSRPRTDVFWNNEIAQTIRLAELGLLEAYDSPSAQDIPEQFRDPARTWTGFAARARVLIVNSDLVPEGEGPTGTLDLLDPKWSGKAGIALPLTGTTLTHATALYQVMGEDWASEFFGKVQAANAADTLALPNSNGTSMRKVGAGELAWAWTDTDDYHVAESEKGYPVRRVYPDQVAGPGVLEKDGEPLGTLLIPNTIMLMKDAPHPDAAKKFIDWVLRREIEQRLAESASAQIPVRDDVPRPAHVGKIGDFKVMKVDYAALGKTIADRSLELGKTFNQ</sequence>
<gene>
    <name evidence="2" type="primary">fbpA</name>
    <name evidence="2" type="ORF">Poly30_26090</name>
</gene>
<dbReference type="AlphaFoldDB" id="A0A518ESL7"/>
<dbReference type="CDD" id="cd13518">
    <property type="entry name" value="PBP2_Fe3_thiamine_like"/>
    <property type="match status" value="1"/>
</dbReference>
<dbReference type="EMBL" id="CP036434">
    <property type="protein sequence ID" value="QDV07090.1"/>
    <property type="molecule type" value="Genomic_DNA"/>
</dbReference>
<dbReference type="InterPro" id="IPR026045">
    <property type="entry name" value="Ferric-bd"/>
</dbReference>
<dbReference type="InterPro" id="IPR006059">
    <property type="entry name" value="SBP"/>
</dbReference>
<dbReference type="PROSITE" id="PS51257">
    <property type="entry name" value="PROKAR_LIPOPROTEIN"/>
    <property type="match status" value="1"/>
</dbReference>
<dbReference type="PIRSF" id="PIRSF002825">
    <property type="entry name" value="CfbpA"/>
    <property type="match status" value="1"/>
</dbReference>
<accession>A0A518ESL7</accession>
<dbReference type="SUPFAM" id="SSF53850">
    <property type="entry name" value="Periplasmic binding protein-like II"/>
    <property type="match status" value="1"/>
</dbReference>
<keyword evidence="3" id="KW-1185">Reference proteome</keyword>
<dbReference type="Pfam" id="PF13416">
    <property type="entry name" value="SBP_bac_8"/>
    <property type="match status" value="1"/>
</dbReference>
<protein>
    <submittedName>
        <fullName evidence="2">Iron-utilization periplasmic protein</fullName>
    </submittedName>
</protein>
<reference evidence="2 3" key="1">
    <citation type="submission" date="2019-02" db="EMBL/GenBank/DDBJ databases">
        <title>Deep-cultivation of Planctomycetes and their phenomic and genomic characterization uncovers novel biology.</title>
        <authorList>
            <person name="Wiegand S."/>
            <person name="Jogler M."/>
            <person name="Boedeker C."/>
            <person name="Pinto D."/>
            <person name="Vollmers J."/>
            <person name="Rivas-Marin E."/>
            <person name="Kohn T."/>
            <person name="Peeters S.H."/>
            <person name="Heuer A."/>
            <person name="Rast P."/>
            <person name="Oberbeckmann S."/>
            <person name="Bunk B."/>
            <person name="Jeske O."/>
            <person name="Meyerdierks A."/>
            <person name="Storesund J.E."/>
            <person name="Kallscheuer N."/>
            <person name="Luecker S."/>
            <person name="Lage O.M."/>
            <person name="Pohl T."/>
            <person name="Merkel B.J."/>
            <person name="Hornburger P."/>
            <person name="Mueller R.-W."/>
            <person name="Bruemmer F."/>
            <person name="Labrenz M."/>
            <person name="Spormann A.M."/>
            <person name="Op den Camp H."/>
            <person name="Overmann J."/>
            <person name="Amann R."/>
            <person name="Jetten M.S.M."/>
            <person name="Mascher T."/>
            <person name="Medema M.H."/>
            <person name="Devos D.P."/>
            <person name="Kaster A.-K."/>
            <person name="Ovreas L."/>
            <person name="Rohde M."/>
            <person name="Galperin M.Y."/>
            <person name="Jogler C."/>
        </authorList>
    </citation>
    <scope>NUCLEOTIDE SEQUENCE [LARGE SCALE GENOMIC DNA]</scope>
    <source>
        <strain evidence="2 3">Poly30</strain>
    </source>
</reference>
<organism evidence="2 3">
    <name type="scientific">Saltatorellus ferox</name>
    <dbReference type="NCBI Taxonomy" id="2528018"/>
    <lineage>
        <taxon>Bacteria</taxon>
        <taxon>Pseudomonadati</taxon>
        <taxon>Planctomycetota</taxon>
        <taxon>Planctomycetia</taxon>
        <taxon>Planctomycetia incertae sedis</taxon>
        <taxon>Saltatorellus</taxon>
    </lineage>
</organism>
<evidence type="ECO:0000313" key="2">
    <source>
        <dbReference type="EMBL" id="QDV07090.1"/>
    </source>
</evidence>
<dbReference type="Gene3D" id="3.40.190.10">
    <property type="entry name" value="Periplasmic binding protein-like II"/>
    <property type="match status" value="2"/>
</dbReference>
<keyword evidence="1" id="KW-0732">Signal</keyword>
<evidence type="ECO:0000313" key="3">
    <source>
        <dbReference type="Proteomes" id="UP000320390"/>
    </source>
</evidence>
<name>A0A518ESL7_9BACT</name>
<proteinExistence type="predicted"/>
<dbReference type="RefSeq" id="WP_419191318.1">
    <property type="nucleotide sequence ID" value="NZ_CP036434.1"/>
</dbReference>
<dbReference type="Proteomes" id="UP000320390">
    <property type="component" value="Chromosome"/>
</dbReference>
<evidence type="ECO:0000256" key="1">
    <source>
        <dbReference type="ARBA" id="ARBA00022729"/>
    </source>
</evidence>